<keyword evidence="1" id="KW-1133">Transmembrane helix</keyword>
<organism evidence="2 3">
    <name type="scientific">Microscilla marina ATCC 23134</name>
    <dbReference type="NCBI Taxonomy" id="313606"/>
    <lineage>
        <taxon>Bacteria</taxon>
        <taxon>Pseudomonadati</taxon>
        <taxon>Bacteroidota</taxon>
        <taxon>Cytophagia</taxon>
        <taxon>Cytophagales</taxon>
        <taxon>Microscillaceae</taxon>
        <taxon>Microscilla</taxon>
    </lineage>
</organism>
<proteinExistence type="predicted"/>
<keyword evidence="1" id="KW-0472">Membrane</keyword>
<gene>
    <name evidence="2" type="ORF">M23134_06669</name>
</gene>
<evidence type="ECO:0000313" key="2">
    <source>
        <dbReference type="EMBL" id="EAY25410.1"/>
    </source>
</evidence>
<protein>
    <submittedName>
        <fullName evidence="2">Uncharacterized protein</fullName>
    </submittedName>
</protein>
<keyword evidence="1" id="KW-0812">Transmembrane</keyword>
<evidence type="ECO:0000313" key="3">
    <source>
        <dbReference type="Proteomes" id="UP000004095"/>
    </source>
</evidence>
<evidence type="ECO:0000256" key="1">
    <source>
        <dbReference type="SAM" id="Phobius"/>
    </source>
</evidence>
<feature type="transmembrane region" description="Helical" evidence="1">
    <location>
        <begin position="21"/>
        <end position="45"/>
    </location>
</feature>
<name>A1ZW47_MICM2</name>
<comment type="caution">
    <text evidence="2">The sequence shown here is derived from an EMBL/GenBank/DDBJ whole genome shotgun (WGS) entry which is preliminary data.</text>
</comment>
<keyword evidence="3" id="KW-1185">Reference proteome</keyword>
<dbReference type="Proteomes" id="UP000004095">
    <property type="component" value="Unassembled WGS sequence"/>
</dbReference>
<sequence>MYDRVKNITFSSGQKITLMNWNCKLSISEMIFAIDALFFLLPIALPKSNSGFKYFECKTEEP</sequence>
<accession>A1ZW47</accession>
<dbReference type="AlphaFoldDB" id="A1ZW47"/>
<reference evidence="2 3" key="1">
    <citation type="submission" date="2007-01" db="EMBL/GenBank/DDBJ databases">
        <authorList>
            <person name="Haygood M."/>
            <person name="Podell S."/>
            <person name="Anderson C."/>
            <person name="Hopkinson B."/>
            <person name="Roe K."/>
            <person name="Barbeau K."/>
            <person name="Gaasterland T."/>
            <person name="Ferriera S."/>
            <person name="Johnson J."/>
            <person name="Kravitz S."/>
            <person name="Beeson K."/>
            <person name="Sutton G."/>
            <person name="Rogers Y.-H."/>
            <person name="Friedman R."/>
            <person name="Frazier M."/>
            <person name="Venter J.C."/>
        </authorList>
    </citation>
    <scope>NUCLEOTIDE SEQUENCE [LARGE SCALE GENOMIC DNA]</scope>
    <source>
        <strain evidence="2 3">ATCC 23134</strain>
    </source>
</reference>
<dbReference type="EMBL" id="AAWS01000049">
    <property type="protein sequence ID" value="EAY25410.1"/>
    <property type="molecule type" value="Genomic_DNA"/>
</dbReference>